<dbReference type="InterPro" id="IPR024520">
    <property type="entry name" value="DUF3558"/>
</dbReference>
<name>A0ABU0EV75_9PSEU</name>
<evidence type="ECO:0000256" key="1">
    <source>
        <dbReference type="SAM" id="MobiDB-lite"/>
    </source>
</evidence>
<evidence type="ECO:0008006" key="4">
    <source>
        <dbReference type="Google" id="ProtNLM"/>
    </source>
</evidence>
<comment type="caution">
    <text evidence="2">The sequence shown here is derived from an EMBL/GenBank/DDBJ whole genome shotgun (WGS) entry which is preliminary data.</text>
</comment>
<reference evidence="2 3" key="1">
    <citation type="submission" date="2023-07" db="EMBL/GenBank/DDBJ databases">
        <title>Sequencing the genomes of 1000 actinobacteria strains.</title>
        <authorList>
            <person name="Klenk H.-P."/>
        </authorList>
    </citation>
    <scope>NUCLEOTIDE SEQUENCE [LARGE SCALE GENOMIC DNA]</scope>
    <source>
        <strain evidence="2 3">DSM 45805</strain>
    </source>
</reference>
<dbReference type="RefSeq" id="WP_306992102.1">
    <property type="nucleotide sequence ID" value="NZ_JAUSUT010000001.1"/>
</dbReference>
<feature type="region of interest" description="Disordered" evidence="1">
    <location>
        <begin position="25"/>
        <end position="51"/>
    </location>
</feature>
<accession>A0ABU0EV75</accession>
<dbReference type="EMBL" id="JAUSUT010000001">
    <property type="protein sequence ID" value="MDQ0378998.1"/>
    <property type="molecule type" value="Genomic_DNA"/>
</dbReference>
<dbReference type="Proteomes" id="UP001229651">
    <property type="component" value="Unassembled WGS sequence"/>
</dbReference>
<proteinExistence type="predicted"/>
<evidence type="ECO:0000313" key="3">
    <source>
        <dbReference type="Proteomes" id="UP001229651"/>
    </source>
</evidence>
<feature type="compositionally biased region" description="Low complexity" evidence="1">
    <location>
        <begin position="29"/>
        <end position="38"/>
    </location>
</feature>
<keyword evidence="3" id="KW-1185">Reference proteome</keyword>
<gene>
    <name evidence="2" type="ORF">FB470_002992</name>
</gene>
<protein>
    <recommendedName>
        <fullName evidence="4">DUF3558 domain-containing protein</fullName>
    </recommendedName>
</protein>
<organism evidence="2 3">
    <name type="scientific">Amycolatopsis thermophila</name>
    <dbReference type="NCBI Taxonomy" id="206084"/>
    <lineage>
        <taxon>Bacteria</taxon>
        <taxon>Bacillati</taxon>
        <taxon>Actinomycetota</taxon>
        <taxon>Actinomycetes</taxon>
        <taxon>Pseudonocardiales</taxon>
        <taxon>Pseudonocardiaceae</taxon>
        <taxon>Amycolatopsis</taxon>
    </lineage>
</organism>
<sequence>MTGTLLMSTAVLTVAACSNGGATGTFPGSSSASARSASTGERAPAVPAPLDPGNLVDHPCASLTAEQSDQLGIGGQGTEQNVGIGTIKTCDWKFGANLEWKIQVAYAIPDTKNGIQNVYDQDAAGTFDGGYFEPTSVDGYPGVFNGMADTRPQGRCDLSVGINDEMLLTVAVTGQADKDNCKATTNVAQRIISTIKTGER</sequence>
<evidence type="ECO:0000313" key="2">
    <source>
        <dbReference type="EMBL" id="MDQ0378998.1"/>
    </source>
</evidence>
<dbReference type="Pfam" id="PF12079">
    <property type="entry name" value="DUF3558"/>
    <property type="match status" value="1"/>
</dbReference>